<feature type="domain" description="DUF2293" evidence="2">
    <location>
        <begin position="151"/>
        <end position="240"/>
    </location>
</feature>
<proteinExistence type="predicted"/>
<name>A0ABR2UTM1_9PEZI</name>
<dbReference type="PANTHER" id="PTHR38113:SF1">
    <property type="entry name" value="DUF2293 DOMAIN-CONTAINING PROTEIN"/>
    <property type="match status" value="1"/>
</dbReference>
<feature type="compositionally biased region" description="Basic residues" evidence="1">
    <location>
        <begin position="331"/>
        <end position="340"/>
    </location>
</feature>
<dbReference type="EMBL" id="JARVKF010000395">
    <property type="protein sequence ID" value="KAK9417909.1"/>
    <property type="molecule type" value="Genomic_DNA"/>
</dbReference>
<feature type="compositionally biased region" description="Polar residues" evidence="1">
    <location>
        <begin position="789"/>
        <end position="800"/>
    </location>
</feature>
<evidence type="ECO:0000259" key="2">
    <source>
        <dbReference type="Pfam" id="PF10056"/>
    </source>
</evidence>
<dbReference type="PANTHER" id="PTHR38113">
    <property type="match status" value="1"/>
</dbReference>
<sequence>MDRMAQADPTVYSTLNALKQAPRLKHKSYFEIAENADKKAKKLETQVTNDRVPPPGYEFIALGNPELTAICKDLSREQDAMVFIVSESMDQSVHSQTHRLGFHFRERIVDQARKDLLLDGLNKPQKLAVSGRPEAIPSDRYQMMKDADAVLRDLFPRIPNTSRVEILNHSFDKDNKYFNGKEKVGMAEDLSLARRVQLAALSHIRHTMTRYDDLLKEGQKWENARKAVEKPCLDIIVKWRGDEETGRDQLDEILREVIEISDDEDTEDDTSEEEAAHRFSRARTREGMQPTTARVRVIVQEAIPPPGVAAARTPRREPSVVSLTSPVQPRKLTRKERKAAKQTQQRFKRYAQVAQTFRHEPEAPMSPRDGHRSDDVPDSGMPGSRHPELLREPGREFVPSSGAPPFEGERSYHDSSYGPPRPRGQSPVFIRVADHNGPKVGPTAGRQSHGGPIPLSPMRSQFQDLLVPSIEPRSPDVIRNHEQRSSYFSKETNQMNGLPPAHPRTMIEQPVGRPPHVFSSYVPAAEDMSSKRRRVISQPDSHLDLFSGAGFIQVHREPERHVAPVAREYYARSRSPPVYVPETANGNSGAVVYRSRTNPVYVDERAVNDRDQAALRSREHPIILDAPQQGSRMVDTRQYRGVPDYGQRFHGRPEVLHEIPVQEIRRVSGRPQVIYMEEPDPRLVRMREYPVGHRSPRLVPVESRPEIRSSETLPYRNNPVEASQDPHQYTRHREPPILHYRDTTRHAPLIEHPAPRVSLAPTHPGDHPGEVRYDHRQHEHIIIREAGQDQQGLAQQTYPNPSHPARPVSYY</sequence>
<evidence type="ECO:0000313" key="3">
    <source>
        <dbReference type="EMBL" id="KAK9417909.1"/>
    </source>
</evidence>
<dbReference type="Proteomes" id="UP001408356">
    <property type="component" value="Unassembled WGS sequence"/>
</dbReference>
<feature type="region of interest" description="Disordered" evidence="1">
    <location>
        <begin position="306"/>
        <end position="346"/>
    </location>
</feature>
<keyword evidence="4" id="KW-1185">Reference proteome</keyword>
<feature type="region of interest" description="Disordered" evidence="1">
    <location>
        <begin position="702"/>
        <end position="729"/>
    </location>
</feature>
<evidence type="ECO:0000313" key="4">
    <source>
        <dbReference type="Proteomes" id="UP001408356"/>
    </source>
</evidence>
<organism evidence="3 4">
    <name type="scientific">Seiridium unicorne</name>
    <dbReference type="NCBI Taxonomy" id="138068"/>
    <lineage>
        <taxon>Eukaryota</taxon>
        <taxon>Fungi</taxon>
        <taxon>Dikarya</taxon>
        <taxon>Ascomycota</taxon>
        <taxon>Pezizomycotina</taxon>
        <taxon>Sordariomycetes</taxon>
        <taxon>Xylariomycetidae</taxon>
        <taxon>Amphisphaeriales</taxon>
        <taxon>Sporocadaceae</taxon>
        <taxon>Seiridium</taxon>
    </lineage>
</organism>
<accession>A0ABR2UTM1</accession>
<comment type="caution">
    <text evidence="3">The sequence shown here is derived from an EMBL/GenBank/DDBJ whole genome shotgun (WGS) entry which is preliminary data.</text>
</comment>
<feature type="compositionally biased region" description="Basic and acidic residues" evidence="1">
    <location>
        <begin position="385"/>
        <end position="395"/>
    </location>
</feature>
<reference evidence="3 4" key="1">
    <citation type="journal article" date="2024" name="J. Plant Pathol.">
        <title>Sequence and assembly of the genome of Seiridium unicorne, isolate CBS 538.82, causal agent of cypress canker disease.</title>
        <authorList>
            <person name="Scali E."/>
            <person name="Rocca G.D."/>
            <person name="Danti R."/>
            <person name="Garbelotto M."/>
            <person name="Barberini S."/>
            <person name="Baroncelli R."/>
            <person name="Emiliani G."/>
        </authorList>
    </citation>
    <scope>NUCLEOTIDE SEQUENCE [LARGE SCALE GENOMIC DNA]</scope>
    <source>
        <strain evidence="3 4">BM-138-508</strain>
    </source>
</reference>
<feature type="compositionally biased region" description="Basic and acidic residues" evidence="1">
    <location>
        <begin position="358"/>
        <end position="375"/>
    </location>
</feature>
<dbReference type="InterPro" id="IPR018744">
    <property type="entry name" value="DUF2293"/>
</dbReference>
<feature type="region of interest" description="Disordered" evidence="1">
    <location>
        <begin position="358"/>
        <end position="453"/>
    </location>
</feature>
<protein>
    <recommendedName>
        <fullName evidence="2">DUF2293 domain-containing protein</fullName>
    </recommendedName>
</protein>
<feature type="compositionally biased region" description="Acidic residues" evidence="1">
    <location>
        <begin position="261"/>
        <end position="273"/>
    </location>
</feature>
<dbReference type="Pfam" id="PF10056">
    <property type="entry name" value="DUF2293"/>
    <property type="match status" value="1"/>
</dbReference>
<evidence type="ECO:0000256" key="1">
    <source>
        <dbReference type="SAM" id="MobiDB-lite"/>
    </source>
</evidence>
<feature type="region of interest" description="Disordered" evidence="1">
    <location>
        <begin position="789"/>
        <end position="811"/>
    </location>
</feature>
<feature type="region of interest" description="Disordered" evidence="1">
    <location>
        <begin position="261"/>
        <end position="291"/>
    </location>
</feature>
<gene>
    <name evidence="3" type="ORF">SUNI508_08557</name>
</gene>